<feature type="domain" description="NLP1-9 GAF" evidence="1">
    <location>
        <begin position="130"/>
        <end position="180"/>
    </location>
</feature>
<evidence type="ECO:0000259" key="1">
    <source>
        <dbReference type="Pfam" id="PF22922"/>
    </source>
</evidence>
<evidence type="ECO:0000313" key="2">
    <source>
        <dbReference type="EMBL" id="CAK7322726.1"/>
    </source>
</evidence>
<sequence>MTTAFQPFLLFPHSQQAYRGISTLHKYFEDEDLVDRVFSGKVPKWTSNILYYKDIQVLTSTKDSKYNRQAIANFLDLESTIAFSIFDSHDSSCRGVLEIMTMIEKHDFDFETEKVFKALRSCRLVVRLRRCKALCILASNDIFEEGQGVVGKTLSSNLTFFETDVKEYHITEYPLVLYAHNSVGSNKKASITGIEGEREVIDPRFRPERWVTIDSRIVTYAMPWVGYNM</sequence>
<keyword evidence="3" id="KW-1185">Reference proteome</keyword>
<dbReference type="EMBL" id="CAWUPB010000027">
    <property type="protein sequence ID" value="CAK7322726.1"/>
    <property type="molecule type" value="Genomic_DNA"/>
</dbReference>
<comment type="caution">
    <text evidence="2">The sequence shown here is derived from an EMBL/GenBank/DDBJ whole genome shotgun (WGS) entry which is preliminary data.</text>
</comment>
<dbReference type="InterPro" id="IPR045012">
    <property type="entry name" value="NLP"/>
</dbReference>
<protein>
    <recommendedName>
        <fullName evidence="1">NLP1-9 GAF domain-containing protein</fullName>
    </recommendedName>
</protein>
<evidence type="ECO:0000313" key="3">
    <source>
        <dbReference type="Proteomes" id="UP001314170"/>
    </source>
</evidence>
<dbReference type="GO" id="GO:0003700">
    <property type="term" value="F:DNA-binding transcription factor activity"/>
    <property type="evidence" value="ECO:0007669"/>
    <property type="project" value="InterPro"/>
</dbReference>
<reference evidence="2 3" key="1">
    <citation type="submission" date="2024-01" db="EMBL/GenBank/DDBJ databases">
        <authorList>
            <person name="Waweru B."/>
        </authorList>
    </citation>
    <scope>NUCLEOTIDE SEQUENCE [LARGE SCALE GENOMIC DNA]</scope>
</reference>
<dbReference type="Proteomes" id="UP001314170">
    <property type="component" value="Unassembled WGS sequence"/>
</dbReference>
<dbReference type="Pfam" id="PF22922">
    <property type="entry name" value="GAF_NLP"/>
    <property type="match status" value="1"/>
</dbReference>
<proteinExistence type="predicted"/>
<gene>
    <name evidence="2" type="ORF">DCAF_LOCUS337</name>
</gene>
<organism evidence="2 3">
    <name type="scientific">Dovyalis caffra</name>
    <dbReference type="NCBI Taxonomy" id="77055"/>
    <lineage>
        <taxon>Eukaryota</taxon>
        <taxon>Viridiplantae</taxon>
        <taxon>Streptophyta</taxon>
        <taxon>Embryophyta</taxon>
        <taxon>Tracheophyta</taxon>
        <taxon>Spermatophyta</taxon>
        <taxon>Magnoliopsida</taxon>
        <taxon>eudicotyledons</taxon>
        <taxon>Gunneridae</taxon>
        <taxon>Pentapetalae</taxon>
        <taxon>rosids</taxon>
        <taxon>fabids</taxon>
        <taxon>Malpighiales</taxon>
        <taxon>Salicaceae</taxon>
        <taxon>Flacourtieae</taxon>
        <taxon>Dovyalis</taxon>
    </lineage>
</organism>
<dbReference type="InterPro" id="IPR055081">
    <property type="entry name" value="NLP1-9_GAF"/>
</dbReference>
<dbReference type="PANTHER" id="PTHR32002">
    <property type="entry name" value="PROTEIN NLP8"/>
    <property type="match status" value="1"/>
</dbReference>
<name>A0AAV1QMP1_9ROSI</name>
<dbReference type="AlphaFoldDB" id="A0AAV1QMP1"/>
<accession>A0AAV1QMP1</accession>
<dbReference type="PANTHER" id="PTHR32002:SF41">
    <property type="entry name" value="PROTEIN NLP8"/>
    <property type="match status" value="1"/>
</dbReference>